<feature type="compositionally biased region" description="Basic and acidic residues" evidence="1">
    <location>
        <begin position="101"/>
        <end position="127"/>
    </location>
</feature>
<evidence type="ECO:0000256" key="1">
    <source>
        <dbReference type="SAM" id="MobiDB-lite"/>
    </source>
</evidence>
<proteinExistence type="predicted"/>
<name>A0AAW2A3N5_CULAL</name>
<dbReference type="Proteomes" id="UP001479290">
    <property type="component" value="Unassembled WGS sequence"/>
</dbReference>
<dbReference type="EMBL" id="JAWDJR010000010">
    <property type="protein sequence ID" value="KAK9967508.1"/>
    <property type="molecule type" value="Genomic_DNA"/>
</dbReference>
<dbReference type="AlphaFoldDB" id="A0AAW2A3N5"/>
<reference evidence="2 3" key="1">
    <citation type="submission" date="2024-05" db="EMBL/GenBank/DDBJ databases">
        <title>A high-quality chromosomal-level genome assembly of Topmouth culter (Culter alburnus).</title>
        <authorList>
            <person name="Zhao H."/>
        </authorList>
    </citation>
    <scope>NUCLEOTIDE SEQUENCE [LARGE SCALE GENOMIC DNA]</scope>
    <source>
        <strain evidence="2">CATC2023</strain>
        <tissue evidence="2">Muscle</tissue>
    </source>
</reference>
<evidence type="ECO:0000313" key="2">
    <source>
        <dbReference type="EMBL" id="KAK9967508.1"/>
    </source>
</evidence>
<accession>A0AAW2A3N5</accession>
<gene>
    <name evidence="2" type="ORF">ABG768_001904</name>
</gene>
<organism evidence="2 3">
    <name type="scientific">Culter alburnus</name>
    <name type="common">Topmouth culter</name>
    <dbReference type="NCBI Taxonomy" id="194366"/>
    <lineage>
        <taxon>Eukaryota</taxon>
        <taxon>Metazoa</taxon>
        <taxon>Chordata</taxon>
        <taxon>Craniata</taxon>
        <taxon>Vertebrata</taxon>
        <taxon>Euteleostomi</taxon>
        <taxon>Actinopterygii</taxon>
        <taxon>Neopterygii</taxon>
        <taxon>Teleostei</taxon>
        <taxon>Ostariophysi</taxon>
        <taxon>Cypriniformes</taxon>
        <taxon>Xenocyprididae</taxon>
        <taxon>Xenocypridinae</taxon>
        <taxon>Culter</taxon>
    </lineage>
</organism>
<feature type="region of interest" description="Disordered" evidence="1">
    <location>
        <begin position="96"/>
        <end position="127"/>
    </location>
</feature>
<sequence length="127" mass="14982">MKYRRIFPVESLSKVENPWKGFTLNRCILVAMVIVVVSSTVEIVQETIEPYFEVTEDEPGSELQADDLTAEPDSWWDTFAFWNWRSEDEIEEFRKKRAARQRQDGDKVGPRKIRNKEMAKGLLKERD</sequence>
<protein>
    <submittedName>
        <fullName evidence="2">Uncharacterized protein</fullName>
    </submittedName>
</protein>
<evidence type="ECO:0000313" key="3">
    <source>
        <dbReference type="Proteomes" id="UP001479290"/>
    </source>
</evidence>
<dbReference type="Pfam" id="PF15312">
    <property type="entry name" value="JSRP"/>
    <property type="match status" value="1"/>
</dbReference>
<keyword evidence="3" id="KW-1185">Reference proteome</keyword>
<comment type="caution">
    <text evidence="2">The sequence shown here is derived from an EMBL/GenBank/DDBJ whole genome shotgun (WGS) entry which is preliminary data.</text>
</comment>
<dbReference type="InterPro" id="IPR026178">
    <property type="entry name" value="JSRP1"/>
</dbReference>